<evidence type="ECO:0000256" key="5">
    <source>
        <dbReference type="ARBA" id="ARBA00022692"/>
    </source>
</evidence>
<keyword evidence="2" id="KW-0813">Transport</keyword>
<evidence type="ECO:0000256" key="2">
    <source>
        <dbReference type="ARBA" id="ARBA00022448"/>
    </source>
</evidence>
<comment type="subcellular location">
    <subcellularLocation>
        <location evidence="1">Cell membrane</location>
        <topology evidence="1">Multi-pass membrane protein</topology>
    </subcellularLocation>
</comment>
<feature type="transmembrane region" description="Helical" evidence="8">
    <location>
        <begin position="300"/>
        <end position="324"/>
    </location>
</feature>
<reference evidence="10 11" key="1">
    <citation type="submission" date="2020-12" db="EMBL/GenBank/DDBJ databases">
        <title>FDA dAtabase for Regulatory Grade micrObial Sequences (FDA-ARGOS): Supporting development and validation of Infectious Disease Dx tests.</title>
        <authorList>
            <person name="Sproer C."/>
            <person name="Gronow S."/>
            <person name="Severitt S."/>
            <person name="Schroder I."/>
            <person name="Tallon L."/>
            <person name="Sadzewicz L."/>
            <person name="Zhao X."/>
            <person name="Boylan J."/>
            <person name="Ott S."/>
            <person name="Bowen H."/>
            <person name="Vavikolanu K."/>
            <person name="Mehta A."/>
            <person name="Aluvathingal J."/>
            <person name="Nadendla S."/>
            <person name="Lowell S."/>
            <person name="Myers T."/>
            <person name="Yan Y."/>
            <person name="Sichtig H."/>
        </authorList>
    </citation>
    <scope>NUCLEOTIDE SEQUENCE [LARGE SCALE GENOMIC DNA]</scope>
    <source>
        <strain evidence="10 11">FDAARGOS_989</strain>
    </source>
</reference>
<accession>A0A7T7ZW36</accession>
<dbReference type="AlphaFoldDB" id="A0A7T7ZW36"/>
<protein>
    <submittedName>
        <fullName evidence="10">PTS sugar transporter subunit IIC</fullName>
    </submittedName>
</protein>
<feature type="transmembrane region" description="Helical" evidence="8">
    <location>
        <begin position="194"/>
        <end position="216"/>
    </location>
</feature>
<feature type="transmembrane region" description="Helical" evidence="8">
    <location>
        <begin position="121"/>
        <end position="145"/>
    </location>
</feature>
<dbReference type="Pfam" id="PF13303">
    <property type="entry name" value="PTS_EIIC_2"/>
    <property type="match status" value="1"/>
</dbReference>
<feature type="transmembrane region" description="Helical" evidence="8">
    <location>
        <begin position="165"/>
        <end position="188"/>
    </location>
</feature>
<keyword evidence="6 8" id="KW-1133">Transmembrane helix</keyword>
<dbReference type="EMBL" id="CP067016">
    <property type="protein sequence ID" value="QQN56712.1"/>
    <property type="molecule type" value="Genomic_DNA"/>
</dbReference>
<evidence type="ECO:0000256" key="8">
    <source>
        <dbReference type="SAM" id="Phobius"/>
    </source>
</evidence>
<feature type="transmembrane region" description="Helical" evidence="8">
    <location>
        <begin position="21"/>
        <end position="42"/>
    </location>
</feature>
<feature type="transmembrane region" description="Helical" evidence="8">
    <location>
        <begin position="247"/>
        <end position="266"/>
    </location>
</feature>
<evidence type="ECO:0000256" key="6">
    <source>
        <dbReference type="ARBA" id="ARBA00022989"/>
    </source>
</evidence>
<keyword evidence="4 10" id="KW-0762">Sugar transport</keyword>
<keyword evidence="3" id="KW-1003">Cell membrane</keyword>
<dbReference type="GO" id="GO:0008982">
    <property type="term" value="F:protein-N(PI)-phosphohistidine-sugar phosphotransferase activity"/>
    <property type="evidence" value="ECO:0007669"/>
    <property type="project" value="InterPro"/>
</dbReference>
<organism evidence="10 11">
    <name type="scientific">Anaerococcus obesiensis</name>
    <dbReference type="NCBI Taxonomy" id="1287640"/>
    <lineage>
        <taxon>Bacteria</taxon>
        <taxon>Bacillati</taxon>
        <taxon>Bacillota</taxon>
        <taxon>Tissierellia</taxon>
        <taxon>Tissierellales</taxon>
        <taxon>Peptoniphilaceae</taxon>
        <taxon>Anaerococcus</taxon>
    </lineage>
</organism>
<evidence type="ECO:0000259" key="9">
    <source>
        <dbReference type="Pfam" id="PF13303"/>
    </source>
</evidence>
<evidence type="ECO:0000256" key="3">
    <source>
        <dbReference type="ARBA" id="ARBA00022475"/>
    </source>
</evidence>
<feature type="domain" description="Phosphotransferase system EIIC" evidence="9">
    <location>
        <begin position="20"/>
        <end position="337"/>
    </location>
</feature>
<dbReference type="GO" id="GO:0005886">
    <property type="term" value="C:plasma membrane"/>
    <property type="evidence" value="ECO:0007669"/>
    <property type="project" value="UniProtKB-SubCell"/>
</dbReference>
<evidence type="ECO:0000256" key="1">
    <source>
        <dbReference type="ARBA" id="ARBA00004651"/>
    </source>
</evidence>
<keyword evidence="5 8" id="KW-0812">Transmembrane</keyword>
<evidence type="ECO:0000313" key="10">
    <source>
        <dbReference type="EMBL" id="QQN56712.1"/>
    </source>
</evidence>
<dbReference type="KEGG" id="aob:I6H46_03650"/>
<keyword evidence="7 8" id="KW-0472">Membrane</keyword>
<dbReference type="Proteomes" id="UP000595871">
    <property type="component" value="Chromosome"/>
</dbReference>
<keyword evidence="11" id="KW-1185">Reference proteome</keyword>
<evidence type="ECO:0000256" key="7">
    <source>
        <dbReference type="ARBA" id="ARBA00023136"/>
    </source>
</evidence>
<evidence type="ECO:0000313" key="11">
    <source>
        <dbReference type="Proteomes" id="UP000595871"/>
    </source>
</evidence>
<evidence type="ECO:0000256" key="4">
    <source>
        <dbReference type="ARBA" id="ARBA00022597"/>
    </source>
</evidence>
<dbReference type="RefSeq" id="WP_019118909.1">
    <property type="nucleotide sequence ID" value="NZ_CP067016.1"/>
</dbReference>
<gene>
    <name evidence="10" type="ORF">I6H46_03650</name>
</gene>
<sequence length="341" mass="36261">MKEFLKRKGISLSAKVYFIDALGSMAFGLFATLLVGTILNTIGKSFDIKFLSETIWPLAQEATGPAIAVSIAYALNADRLILFSSTIVGLSANKLGGPMGVFIATLISVEIAKIISKETKIDIVLTPVVTVLVGVMIANLVGPFIQTLMTKIGIIIMDATRQKPFIMGIIVSVIVGIVLTLPISSAALCMTISLSGLAAGAATIGCCCQMIGFAVISFKENKTQGLIAQGLGTSMLQMPNIMRNPKILIPPTLASAILGPFSTIIFKLENSPIGAGMGTCGLVGQISTFTAMSHVPFLKLLFTIIIIMHIILPAIVSLIIYYFIKKIGWIKDGDMKLDFSK</sequence>
<proteinExistence type="predicted"/>
<dbReference type="GO" id="GO:0009401">
    <property type="term" value="P:phosphoenolpyruvate-dependent sugar phosphotransferase system"/>
    <property type="evidence" value="ECO:0007669"/>
    <property type="project" value="InterPro"/>
</dbReference>
<name>A0A7T7ZW36_9FIRM</name>
<dbReference type="InterPro" id="IPR003352">
    <property type="entry name" value="PTS_EIIC"/>
</dbReference>